<name>A0A1D1VP46_RAMVA</name>
<evidence type="ECO:0000313" key="4">
    <source>
        <dbReference type="Proteomes" id="UP000186922"/>
    </source>
</evidence>
<evidence type="ECO:0000256" key="1">
    <source>
        <dbReference type="SAM" id="MobiDB-lite"/>
    </source>
</evidence>
<reference evidence="3 4" key="1">
    <citation type="journal article" date="2016" name="Nat. Commun.">
        <title>Extremotolerant tardigrade genome and improved radiotolerance of human cultured cells by tardigrade-unique protein.</title>
        <authorList>
            <person name="Hashimoto T."/>
            <person name="Horikawa D.D."/>
            <person name="Saito Y."/>
            <person name="Kuwahara H."/>
            <person name="Kozuka-Hata H."/>
            <person name="Shin-I T."/>
            <person name="Minakuchi Y."/>
            <person name="Ohishi K."/>
            <person name="Motoyama A."/>
            <person name="Aizu T."/>
            <person name="Enomoto A."/>
            <person name="Kondo K."/>
            <person name="Tanaka S."/>
            <person name="Hara Y."/>
            <person name="Koshikawa S."/>
            <person name="Sagara H."/>
            <person name="Miura T."/>
            <person name="Yokobori S."/>
            <person name="Miyagawa K."/>
            <person name="Suzuki Y."/>
            <person name="Kubo T."/>
            <person name="Oyama M."/>
            <person name="Kohara Y."/>
            <person name="Fujiyama A."/>
            <person name="Arakawa K."/>
            <person name="Katayama T."/>
            <person name="Toyoda A."/>
            <person name="Kunieda T."/>
        </authorList>
    </citation>
    <scope>NUCLEOTIDE SEQUENCE [LARGE SCALE GENOMIC DNA]</scope>
    <source>
        <strain evidence="3 4">YOKOZUNA-1</strain>
    </source>
</reference>
<feature type="compositionally biased region" description="Basic and acidic residues" evidence="1">
    <location>
        <begin position="47"/>
        <end position="61"/>
    </location>
</feature>
<dbReference type="PANTHER" id="PTHR31184:SF2">
    <property type="entry name" value="HUNTINGTIN-INTERACTING PROTEIN K"/>
    <property type="match status" value="1"/>
</dbReference>
<dbReference type="GO" id="GO:0050821">
    <property type="term" value="P:protein stabilization"/>
    <property type="evidence" value="ECO:0007669"/>
    <property type="project" value="TreeGrafter"/>
</dbReference>
<proteinExistence type="predicted"/>
<dbReference type="InterPro" id="IPR044034">
    <property type="entry name" value="NAC-like_UBA"/>
</dbReference>
<dbReference type="AlphaFoldDB" id="A0A1D1VP46"/>
<dbReference type="Proteomes" id="UP000186922">
    <property type="component" value="Unassembled WGS sequence"/>
</dbReference>
<dbReference type="Pfam" id="PF19026">
    <property type="entry name" value="UBA_HYPK"/>
    <property type="match status" value="1"/>
</dbReference>
<dbReference type="OrthoDB" id="285219at2759"/>
<dbReference type="EMBL" id="BDGG01000007">
    <property type="protein sequence ID" value="GAV01933.1"/>
    <property type="molecule type" value="Genomic_DNA"/>
</dbReference>
<dbReference type="CDD" id="cd14361">
    <property type="entry name" value="UBA_HYPK"/>
    <property type="match status" value="1"/>
</dbReference>
<feature type="compositionally biased region" description="Polar residues" evidence="1">
    <location>
        <begin position="1"/>
        <end position="11"/>
    </location>
</feature>
<feature type="domain" description="Nascent polypeptide-associated complex subunit alpha-like UBA" evidence="2">
    <location>
        <begin position="87"/>
        <end position="127"/>
    </location>
</feature>
<evidence type="ECO:0000259" key="2">
    <source>
        <dbReference type="Pfam" id="PF19026"/>
    </source>
</evidence>
<dbReference type="PANTHER" id="PTHR31184">
    <property type="entry name" value="HUNTINGTIN-INTERACTING PROTEIN K FAMILY MEMBER"/>
    <property type="match status" value="1"/>
</dbReference>
<feature type="compositionally biased region" description="Basic and acidic residues" evidence="1">
    <location>
        <begin position="12"/>
        <end position="24"/>
    </location>
</feature>
<gene>
    <name evidence="3" type="primary">RvY_12565-1</name>
    <name evidence="3" type="synonym">RvY_12565.1</name>
    <name evidence="3" type="ORF">RvY_12565</name>
</gene>
<dbReference type="InterPro" id="IPR038922">
    <property type="entry name" value="HYPK_UBA"/>
</dbReference>
<comment type="caution">
    <text evidence="3">The sequence shown here is derived from an EMBL/GenBank/DDBJ whole genome shotgun (WGS) entry which is preliminary data.</text>
</comment>
<feature type="compositionally biased region" description="Polar residues" evidence="1">
    <location>
        <begin position="132"/>
        <end position="152"/>
    </location>
</feature>
<protein>
    <recommendedName>
        <fullName evidence="2">Nascent polypeptide-associated complex subunit alpha-like UBA domain-containing protein</fullName>
    </recommendedName>
</protein>
<organism evidence="3 4">
    <name type="scientific">Ramazzottius varieornatus</name>
    <name type="common">Water bear</name>
    <name type="synonym">Tardigrade</name>
    <dbReference type="NCBI Taxonomy" id="947166"/>
    <lineage>
        <taxon>Eukaryota</taxon>
        <taxon>Metazoa</taxon>
        <taxon>Ecdysozoa</taxon>
        <taxon>Tardigrada</taxon>
        <taxon>Eutardigrada</taxon>
        <taxon>Parachela</taxon>
        <taxon>Hypsibioidea</taxon>
        <taxon>Ramazzottiidae</taxon>
        <taxon>Ramazzottius</taxon>
    </lineage>
</organism>
<sequence length="152" mass="16556">MSDSGPQNINDTDSKAIRKDKAGGDVDENDEEPQAKLDKASAQNAADMEKVTDYSEEKEFSARGNASAVLSNVASEQAKTAKGPVVITLKKVDIDALVDNFDLKRMYAERLLKKHGGDMRKAVHELLHGWKTTATSVQNPSSNESHSSQPTR</sequence>
<feature type="region of interest" description="Disordered" evidence="1">
    <location>
        <begin position="131"/>
        <end position="152"/>
    </location>
</feature>
<dbReference type="InterPro" id="IPR052617">
    <property type="entry name" value="Huntingtin-int_K"/>
</dbReference>
<dbReference type="GO" id="GO:0043066">
    <property type="term" value="P:negative regulation of apoptotic process"/>
    <property type="evidence" value="ECO:0007669"/>
    <property type="project" value="TreeGrafter"/>
</dbReference>
<feature type="region of interest" description="Disordered" evidence="1">
    <location>
        <begin position="1"/>
        <end position="62"/>
    </location>
</feature>
<evidence type="ECO:0000313" key="3">
    <source>
        <dbReference type="EMBL" id="GAV01933.1"/>
    </source>
</evidence>
<keyword evidence="4" id="KW-1185">Reference proteome</keyword>
<accession>A0A1D1VP46</accession>